<dbReference type="GO" id="GO:0042732">
    <property type="term" value="P:D-xylose metabolic process"/>
    <property type="evidence" value="ECO:0007669"/>
    <property type="project" value="UniProtKB-KW"/>
</dbReference>
<keyword evidence="5" id="KW-1185">Reference proteome</keyword>
<dbReference type="InterPro" id="IPR043129">
    <property type="entry name" value="ATPase_NBD"/>
</dbReference>
<reference evidence="4 5" key="1">
    <citation type="submission" date="2016-11" db="EMBL/GenBank/DDBJ databases">
        <authorList>
            <person name="Varghese N."/>
            <person name="Submissions S."/>
        </authorList>
    </citation>
    <scope>NUCLEOTIDE SEQUENCE [LARGE SCALE GENOMIC DNA]</scope>
    <source>
        <strain evidence="4 5">DSM 15287</strain>
    </source>
</reference>
<dbReference type="InterPro" id="IPR000600">
    <property type="entry name" value="ROK"/>
</dbReference>
<accession>A0A1M6HFL0</accession>
<dbReference type="InterPro" id="IPR036390">
    <property type="entry name" value="WH_DNA-bd_sf"/>
</dbReference>
<dbReference type="Proteomes" id="UP000322917">
    <property type="component" value="Unassembled WGS sequence"/>
</dbReference>
<sequence length="400" mass="42690">MAETNQINLKAVGGPNEALVVNTVRRRGPISRVDIAKLTGLTAPTVTNISGKLIEAGIISEYMIGEYSGGRRPVLLKANPDMAKMVIVDIRSKEVAGYVINAGLEISKTIHRDTRHLNKDEVLAVMLDVIGLLCSSEEGKDVAAIGIIVRGPVKSAEGVSLFSPSTGWRNVPLKFIVEAQFHLPTFVENDMRAMALGSYHYGPYRDIRNAVFLGVGGGIGSGIILNGELYRGLGDSAGEIGHSAVDVNGPVCSCGNRGCLEAMASETALVNLVVQAMREGRSSLVAQLVDQDTEAVKPEHVYAAAEQGDALAMELLQNVARYLGVGVSNVINIFNPELVIIGGGITRVYQLIEASMMEVIKQRVLESCFASVRIEYSAEGRAAALNGIVDLTMQGIIMNK</sequence>
<proteinExistence type="inferred from homology"/>
<dbReference type="RefSeq" id="WP_149734728.1">
    <property type="nucleotide sequence ID" value="NZ_FQZD01000014.1"/>
</dbReference>
<evidence type="ECO:0000256" key="1">
    <source>
        <dbReference type="ARBA" id="ARBA00002486"/>
    </source>
</evidence>
<keyword evidence="4" id="KW-0418">Kinase</keyword>
<evidence type="ECO:0000256" key="2">
    <source>
        <dbReference type="ARBA" id="ARBA00006479"/>
    </source>
</evidence>
<evidence type="ECO:0000313" key="4">
    <source>
        <dbReference type="EMBL" id="SHJ20889.1"/>
    </source>
</evidence>
<dbReference type="SUPFAM" id="SSF46785">
    <property type="entry name" value="Winged helix' DNA-binding domain"/>
    <property type="match status" value="1"/>
</dbReference>
<dbReference type="Pfam" id="PF00480">
    <property type="entry name" value="ROK"/>
    <property type="match status" value="1"/>
</dbReference>
<dbReference type="InterPro" id="IPR049874">
    <property type="entry name" value="ROK_cs"/>
</dbReference>
<dbReference type="GO" id="GO:0016301">
    <property type="term" value="F:kinase activity"/>
    <property type="evidence" value="ECO:0007669"/>
    <property type="project" value="UniProtKB-KW"/>
</dbReference>
<evidence type="ECO:0000313" key="5">
    <source>
        <dbReference type="Proteomes" id="UP000322917"/>
    </source>
</evidence>
<organism evidence="4 5">
    <name type="scientific">Propionispora hippei DSM 15287</name>
    <dbReference type="NCBI Taxonomy" id="1123003"/>
    <lineage>
        <taxon>Bacteria</taxon>
        <taxon>Bacillati</taxon>
        <taxon>Bacillota</taxon>
        <taxon>Negativicutes</taxon>
        <taxon>Selenomonadales</taxon>
        <taxon>Sporomusaceae</taxon>
        <taxon>Propionispora</taxon>
    </lineage>
</organism>
<dbReference type="Gene3D" id="3.30.420.40">
    <property type="match status" value="2"/>
</dbReference>
<dbReference type="EMBL" id="FQZD01000014">
    <property type="protein sequence ID" value="SHJ20889.1"/>
    <property type="molecule type" value="Genomic_DNA"/>
</dbReference>
<dbReference type="SUPFAM" id="SSF53067">
    <property type="entry name" value="Actin-like ATPase domain"/>
    <property type="match status" value="1"/>
</dbReference>
<dbReference type="Gene3D" id="1.10.10.10">
    <property type="entry name" value="Winged helix-like DNA-binding domain superfamily/Winged helix DNA-binding domain"/>
    <property type="match status" value="1"/>
</dbReference>
<comment type="similarity">
    <text evidence="2">Belongs to the ROK (NagC/XylR) family.</text>
</comment>
<dbReference type="AlphaFoldDB" id="A0A1M6HFL0"/>
<protein>
    <submittedName>
        <fullName evidence="4">ROK family protein (Putative glucokinase)</fullName>
    </submittedName>
</protein>
<gene>
    <name evidence="4" type="ORF">SAMN02745170_01964</name>
</gene>
<dbReference type="OrthoDB" id="9810372at2"/>
<comment type="function">
    <text evidence="1">Transcriptional repressor of xylose-utilizing enzymes.</text>
</comment>
<dbReference type="PANTHER" id="PTHR18964">
    <property type="entry name" value="ROK (REPRESSOR, ORF, KINASE) FAMILY"/>
    <property type="match status" value="1"/>
</dbReference>
<keyword evidence="3" id="KW-0859">Xylose metabolism</keyword>
<dbReference type="PANTHER" id="PTHR18964:SF149">
    <property type="entry name" value="BIFUNCTIONAL UDP-N-ACETYLGLUCOSAMINE 2-EPIMERASE_N-ACETYLMANNOSAMINE KINASE"/>
    <property type="match status" value="1"/>
</dbReference>
<dbReference type="PROSITE" id="PS01125">
    <property type="entry name" value="ROK"/>
    <property type="match status" value="1"/>
</dbReference>
<keyword evidence="4" id="KW-0808">Transferase</keyword>
<dbReference type="InterPro" id="IPR036388">
    <property type="entry name" value="WH-like_DNA-bd_sf"/>
</dbReference>
<keyword evidence="3" id="KW-0119">Carbohydrate metabolism</keyword>
<evidence type="ECO:0000256" key="3">
    <source>
        <dbReference type="ARBA" id="ARBA00022629"/>
    </source>
</evidence>
<dbReference type="Pfam" id="PF13412">
    <property type="entry name" value="HTH_24"/>
    <property type="match status" value="1"/>
</dbReference>
<name>A0A1M6HFL0_9FIRM</name>